<dbReference type="GO" id="GO:0004340">
    <property type="term" value="F:glucokinase activity"/>
    <property type="evidence" value="ECO:0007669"/>
    <property type="project" value="TreeGrafter"/>
</dbReference>
<dbReference type="SUPFAM" id="SSF53067">
    <property type="entry name" value="Actin-like ATPase domain"/>
    <property type="match status" value="1"/>
</dbReference>
<dbReference type="Gene3D" id="3.30.420.40">
    <property type="match status" value="1"/>
</dbReference>
<sequence length="193" mass="22061">LNTMGQGSCSKEGAPCNSIISGKSYNVTKPDRSEFYYSEDTNNNRLSTNSKELPLKNSKMSESEAKRIAELEELLIKKDAEIQSYRKSLQEMPDWSKVQGQICLRNQDSTCVLMQSYKPKTVDDKRRQLEDYVRDLIINNDHISEMEKRMRSAITKGLKKETHKEASVKCFPTYVRDLPSGHENGQFLALDLG</sequence>
<name>A0A0K2UHS2_LEPSM</name>
<dbReference type="InterPro" id="IPR001312">
    <property type="entry name" value="Hexokinase"/>
</dbReference>
<dbReference type="GO" id="GO:0006006">
    <property type="term" value="P:glucose metabolic process"/>
    <property type="evidence" value="ECO:0007669"/>
    <property type="project" value="TreeGrafter"/>
</dbReference>
<evidence type="ECO:0000256" key="7">
    <source>
        <dbReference type="RuleBase" id="RU362007"/>
    </source>
</evidence>
<dbReference type="PANTHER" id="PTHR19443">
    <property type="entry name" value="HEXOKINASE"/>
    <property type="match status" value="1"/>
</dbReference>
<dbReference type="GO" id="GO:0005739">
    <property type="term" value="C:mitochondrion"/>
    <property type="evidence" value="ECO:0007669"/>
    <property type="project" value="TreeGrafter"/>
</dbReference>
<keyword evidence="3 7" id="KW-0324">Glycolysis</keyword>
<dbReference type="PANTHER" id="PTHR19443:SF16">
    <property type="entry name" value="HEXOKINASE TYPE 1-RELATED"/>
    <property type="match status" value="1"/>
</dbReference>
<feature type="non-terminal residue" evidence="9">
    <location>
        <position position="1"/>
    </location>
</feature>
<reference evidence="9" key="1">
    <citation type="submission" date="2014-05" db="EMBL/GenBank/DDBJ databases">
        <authorList>
            <person name="Chronopoulou M."/>
        </authorList>
    </citation>
    <scope>NUCLEOTIDE SEQUENCE</scope>
    <source>
        <tissue evidence="9">Whole organism</tissue>
    </source>
</reference>
<dbReference type="GO" id="GO:0006096">
    <property type="term" value="P:glycolytic process"/>
    <property type="evidence" value="ECO:0007669"/>
    <property type="project" value="UniProtKB-KW"/>
</dbReference>
<comment type="catalytic activity">
    <reaction evidence="4">
        <text>a D-hexose + ATP = a D-hexose 6-phosphate + ADP + H(+)</text>
        <dbReference type="Rhea" id="RHEA:22740"/>
        <dbReference type="ChEBI" id="CHEBI:4194"/>
        <dbReference type="ChEBI" id="CHEBI:15378"/>
        <dbReference type="ChEBI" id="CHEBI:30616"/>
        <dbReference type="ChEBI" id="CHEBI:229467"/>
        <dbReference type="ChEBI" id="CHEBI:456216"/>
        <dbReference type="EC" id="2.7.1.1"/>
    </reaction>
    <physiologicalReaction direction="left-to-right" evidence="4">
        <dbReference type="Rhea" id="RHEA:22741"/>
    </physiologicalReaction>
</comment>
<dbReference type="GO" id="GO:0005536">
    <property type="term" value="F:D-glucose binding"/>
    <property type="evidence" value="ECO:0007669"/>
    <property type="project" value="InterPro"/>
</dbReference>
<dbReference type="UniPathway" id="UPA00242"/>
<evidence type="ECO:0000259" key="8">
    <source>
        <dbReference type="Pfam" id="PF00349"/>
    </source>
</evidence>
<keyword evidence="7" id="KW-0067">ATP-binding</keyword>
<dbReference type="GO" id="GO:0008865">
    <property type="term" value="F:fructokinase activity"/>
    <property type="evidence" value="ECO:0007669"/>
    <property type="project" value="TreeGrafter"/>
</dbReference>
<evidence type="ECO:0000256" key="2">
    <source>
        <dbReference type="ARBA" id="ARBA00005028"/>
    </source>
</evidence>
<comment type="pathway">
    <text evidence="1">Carbohydrate degradation; glycolysis; D-glyceraldehyde 3-phosphate and glycerone phosphate from D-glucose: step 1/4.</text>
</comment>
<dbReference type="GO" id="GO:0001678">
    <property type="term" value="P:intracellular glucose homeostasis"/>
    <property type="evidence" value="ECO:0007669"/>
    <property type="project" value="InterPro"/>
</dbReference>
<evidence type="ECO:0000256" key="5">
    <source>
        <dbReference type="ARBA" id="ARBA00047905"/>
    </source>
</evidence>
<dbReference type="OrthoDB" id="419537at2759"/>
<dbReference type="GO" id="GO:0005829">
    <property type="term" value="C:cytosol"/>
    <property type="evidence" value="ECO:0007669"/>
    <property type="project" value="TreeGrafter"/>
</dbReference>
<comment type="similarity">
    <text evidence="7">Belongs to the hexokinase family.</text>
</comment>
<evidence type="ECO:0000313" key="9">
    <source>
        <dbReference type="EMBL" id="CDW37635.1"/>
    </source>
</evidence>
<comment type="catalytic activity">
    <reaction evidence="6">
        <text>D-glucose + ATP = D-glucose 6-phosphate + ADP + H(+)</text>
        <dbReference type="Rhea" id="RHEA:17825"/>
        <dbReference type="ChEBI" id="CHEBI:4167"/>
        <dbReference type="ChEBI" id="CHEBI:15378"/>
        <dbReference type="ChEBI" id="CHEBI:30616"/>
        <dbReference type="ChEBI" id="CHEBI:61548"/>
        <dbReference type="ChEBI" id="CHEBI:456216"/>
        <dbReference type="EC" id="2.7.1.1"/>
    </reaction>
    <physiologicalReaction direction="left-to-right" evidence="6">
        <dbReference type="Rhea" id="RHEA:17826"/>
    </physiologicalReaction>
</comment>
<evidence type="ECO:0000256" key="4">
    <source>
        <dbReference type="ARBA" id="ARBA00044613"/>
    </source>
</evidence>
<protein>
    <recommendedName>
        <fullName evidence="7">Phosphotransferase</fullName>
        <ecNumber evidence="7">2.7.1.-</ecNumber>
    </recommendedName>
</protein>
<dbReference type="AlphaFoldDB" id="A0A0K2UHS2"/>
<dbReference type="InterPro" id="IPR043129">
    <property type="entry name" value="ATPase_NBD"/>
</dbReference>
<feature type="domain" description="Hexokinase N-terminal" evidence="8">
    <location>
        <begin position="129"/>
        <end position="193"/>
    </location>
</feature>
<feature type="non-terminal residue" evidence="9">
    <location>
        <position position="193"/>
    </location>
</feature>
<keyword evidence="7" id="KW-0808">Transferase</keyword>
<evidence type="ECO:0000256" key="3">
    <source>
        <dbReference type="ARBA" id="ARBA00023152"/>
    </source>
</evidence>
<dbReference type="Pfam" id="PF00349">
    <property type="entry name" value="Hexokinase_1"/>
    <property type="match status" value="1"/>
</dbReference>
<organism evidence="9">
    <name type="scientific">Lepeophtheirus salmonis</name>
    <name type="common">Salmon louse</name>
    <name type="synonym">Caligus salmonis</name>
    <dbReference type="NCBI Taxonomy" id="72036"/>
    <lineage>
        <taxon>Eukaryota</taxon>
        <taxon>Metazoa</taxon>
        <taxon>Ecdysozoa</taxon>
        <taxon>Arthropoda</taxon>
        <taxon>Crustacea</taxon>
        <taxon>Multicrustacea</taxon>
        <taxon>Hexanauplia</taxon>
        <taxon>Copepoda</taxon>
        <taxon>Siphonostomatoida</taxon>
        <taxon>Caligidae</taxon>
        <taxon>Lepeophtheirus</taxon>
    </lineage>
</organism>
<evidence type="ECO:0000256" key="1">
    <source>
        <dbReference type="ARBA" id="ARBA00004888"/>
    </source>
</evidence>
<proteinExistence type="inferred from homology"/>
<dbReference type="EC" id="2.7.1.-" evidence="7"/>
<dbReference type="Gene3D" id="3.40.367.20">
    <property type="match status" value="1"/>
</dbReference>
<dbReference type="GO" id="GO:0005524">
    <property type="term" value="F:ATP binding"/>
    <property type="evidence" value="ECO:0007669"/>
    <property type="project" value="UniProtKB-UniRule"/>
</dbReference>
<dbReference type="EMBL" id="HACA01020274">
    <property type="protein sequence ID" value="CDW37635.1"/>
    <property type="molecule type" value="Transcribed_RNA"/>
</dbReference>
<comment type="catalytic activity">
    <reaction evidence="5">
        <text>D-fructose + ATP = D-fructose 6-phosphate + ADP + H(+)</text>
        <dbReference type="Rhea" id="RHEA:16125"/>
        <dbReference type="ChEBI" id="CHEBI:15378"/>
        <dbReference type="ChEBI" id="CHEBI:30616"/>
        <dbReference type="ChEBI" id="CHEBI:37721"/>
        <dbReference type="ChEBI" id="CHEBI:61527"/>
        <dbReference type="ChEBI" id="CHEBI:456216"/>
        <dbReference type="EC" id="2.7.1.1"/>
    </reaction>
    <physiologicalReaction direction="left-to-right" evidence="5">
        <dbReference type="Rhea" id="RHEA:16126"/>
    </physiologicalReaction>
</comment>
<keyword evidence="7" id="KW-0547">Nucleotide-binding</keyword>
<comment type="pathway">
    <text evidence="2">Carbohydrate metabolism; hexose metabolism.</text>
</comment>
<dbReference type="InterPro" id="IPR022672">
    <property type="entry name" value="Hexokinase_N"/>
</dbReference>
<accession>A0A0K2UHS2</accession>
<evidence type="ECO:0000256" key="6">
    <source>
        <dbReference type="ARBA" id="ARBA00048160"/>
    </source>
</evidence>
<keyword evidence="7 9" id="KW-0418">Kinase</keyword>